<dbReference type="Proteomes" id="UP000887576">
    <property type="component" value="Unplaced"/>
</dbReference>
<evidence type="ECO:0000313" key="1">
    <source>
        <dbReference type="Proteomes" id="UP000887576"/>
    </source>
</evidence>
<dbReference type="WBParaSite" id="JU765_v2.g12050.t1">
    <property type="protein sequence ID" value="JU765_v2.g12050.t1"/>
    <property type="gene ID" value="JU765_v2.g12050"/>
</dbReference>
<accession>A0AC34Q1U3</accession>
<sequence>MWKIVNLLLVNLTFCLAKVDIPNFFPFGIQNGDQILAAGDDTSSNVQQLNVNFPFFGVNNTKLYLNINGAISFMNPIPTYTPICAPVTRNYGMIQPFWADIMTTYDNSNYTAIYYRQTTDAKVLTQFQQQIDKVFPKTSITWVFIATWYNVTYYPDADDQTKRNTFQCALGTNGVESFAIFYYNDIQWTTGSASEGTDGLGGIPAQIGFDSGDGQNRNMLNVSCTDEVINVADMSNVGLSGVFIFQIDSISIQTGSTITALPVTKSTPSPNPLSNAIGAQCSTNYKNLWLDIVLLMDVSNAMAVPDLKKYSMQMSTVLSQYNIGQTPKHCSIVQVLLDLNNNTDFAALMNDLGSVVNYTTPDDAGGNVYGALQKAANIIDTEGTYRPAVIILSAATYSPFTFGNAQKVAIQLMNKGVKIITIAFDSNLGVQPNLQELSTGGYALTSSDPSLRNELHRAFVQFNCFCPKNTVQFRVNNGTVNYADCFSFHNSATLPTSMNCGSGVLVSVTSPRKLKFIGAVIYDKTNNTNFMTGAYNSNGWYWHNYHNTSYPFGNFPKVPSLDIGNYGYFYLVNSATWQFRVTNGDEPMPYVCQYRACDADYFCE</sequence>
<name>A0AC34Q1U3_9BILA</name>
<organism evidence="1 2">
    <name type="scientific">Panagrolaimus sp. JU765</name>
    <dbReference type="NCBI Taxonomy" id="591449"/>
    <lineage>
        <taxon>Eukaryota</taxon>
        <taxon>Metazoa</taxon>
        <taxon>Ecdysozoa</taxon>
        <taxon>Nematoda</taxon>
        <taxon>Chromadorea</taxon>
        <taxon>Rhabditida</taxon>
        <taxon>Tylenchina</taxon>
        <taxon>Panagrolaimomorpha</taxon>
        <taxon>Panagrolaimoidea</taxon>
        <taxon>Panagrolaimidae</taxon>
        <taxon>Panagrolaimus</taxon>
    </lineage>
</organism>
<evidence type="ECO:0000313" key="2">
    <source>
        <dbReference type="WBParaSite" id="JU765_v2.g12050.t1"/>
    </source>
</evidence>
<reference evidence="2" key="1">
    <citation type="submission" date="2022-11" db="UniProtKB">
        <authorList>
            <consortium name="WormBaseParasite"/>
        </authorList>
    </citation>
    <scope>IDENTIFICATION</scope>
</reference>
<protein>
    <submittedName>
        <fullName evidence="2">NIDO domain-containing protein</fullName>
    </submittedName>
</protein>
<proteinExistence type="predicted"/>